<evidence type="ECO:0000313" key="7">
    <source>
        <dbReference type="EMBL" id="OTF75402.1"/>
    </source>
</evidence>
<dbReference type="GO" id="GO:0005524">
    <property type="term" value="F:ATP binding"/>
    <property type="evidence" value="ECO:0007669"/>
    <property type="project" value="UniProtKB-KW"/>
</dbReference>
<proteinExistence type="predicted"/>
<feature type="region of interest" description="Disordered" evidence="5">
    <location>
        <begin position="187"/>
        <end position="216"/>
    </location>
</feature>
<protein>
    <recommendedName>
        <fullName evidence="6">Biotin carboxylation domain-containing protein</fullName>
    </recommendedName>
</protein>
<evidence type="ECO:0000256" key="1">
    <source>
        <dbReference type="ARBA" id="ARBA00022598"/>
    </source>
</evidence>
<evidence type="ECO:0000259" key="6">
    <source>
        <dbReference type="PROSITE" id="PS50979"/>
    </source>
</evidence>
<dbReference type="Proteomes" id="UP000194236">
    <property type="component" value="Unassembled WGS sequence"/>
</dbReference>
<evidence type="ECO:0000256" key="4">
    <source>
        <dbReference type="ARBA" id="ARBA00023267"/>
    </source>
</evidence>
<keyword evidence="1" id="KW-0436">Ligase</keyword>
<dbReference type="EMBL" id="MUJZ01042168">
    <property type="protein sequence ID" value="OTF75402.1"/>
    <property type="molecule type" value="Genomic_DNA"/>
</dbReference>
<dbReference type="Gene3D" id="3.30.470.20">
    <property type="entry name" value="ATP-grasp fold, B domain"/>
    <property type="match status" value="1"/>
</dbReference>
<dbReference type="PANTHER" id="PTHR18866:SF33">
    <property type="entry name" value="METHYLCROTONOYL-COA CARBOXYLASE SUBUNIT ALPHA, MITOCHONDRIAL-RELATED"/>
    <property type="match status" value="1"/>
</dbReference>
<dbReference type="SUPFAM" id="SSF51246">
    <property type="entry name" value="Rudiment single hybrid motif"/>
    <property type="match status" value="1"/>
</dbReference>
<accession>A0A1Y3B3K8</accession>
<dbReference type="SMART" id="SM00878">
    <property type="entry name" value="Biotin_carb_C"/>
    <property type="match status" value="1"/>
</dbReference>
<feature type="domain" description="Biotin carboxylation" evidence="6">
    <location>
        <begin position="1"/>
        <end position="85"/>
    </location>
</feature>
<dbReference type="OrthoDB" id="10067436at2759"/>
<feature type="non-terminal residue" evidence="7">
    <location>
        <position position="216"/>
    </location>
</feature>
<dbReference type="PROSITE" id="PS50979">
    <property type="entry name" value="BC"/>
    <property type="match status" value="1"/>
</dbReference>
<keyword evidence="3" id="KW-0067">ATP-binding</keyword>
<dbReference type="InterPro" id="IPR011764">
    <property type="entry name" value="Biotin_carboxylation_dom"/>
</dbReference>
<dbReference type="AlphaFoldDB" id="A0A1Y3B3K8"/>
<keyword evidence="4" id="KW-0092">Biotin</keyword>
<evidence type="ECO:0000256" key="3">
    <source>
        <dbReference type="ARBA" id="ARBA00022840"/>
    </source>
</evidence>
<keyword evidence="8" id="KW-1185">Reference proteome</keyword>
<gene>
    <name evidence="7" type="ORF">BLA29_010429</name>
</gene>
<evidence type="ECO:0000313" key="8">
    <source>
        <dbReference type="Proteomes" id="UP000194236"/>
    </source>
</evidence>
<evidence type="ECO:0000256" key="2">
    <source>
        <dbReference type="ARBA" id="ARBA00022741"/>
    </source>
</evidence>
<dbReference type="Pfam" id="PF02785">
    <property type="entry name" value="Biotin_carb_C"/>
    <property type="match status" value="1"/>
</dbReference>
<dbReference type="InterPro" id="IPR050856">
    <property type="entry name" value="Biotin_carboxylase_complex"/>
</dbReference>
<reference evidence="7 8" key="1">
    <citation type="submission" date="2017-03" db="EMBL/GenBank/DDBJ databases">
        <title>Genome Survey of Euroglyphus maynei.</title>
        <authorList>
            <person name="Arlian L.G."/>
            <person name="Morgan M.S."/>
            <person name="Rider S.D."/>
        </authorList>
    </citation>
    <scope>NUCLEOTIDE SEQUENCE [LARGE SCALE GENOMIC DNA]</scope>
    <source>
        <strain evidence="7">Arlian Lab</strain>
        <tissue evidence="7">Whole body</tissue>
    </source>
</reference>
<evidence type="ECO:0000256" key="5">
    <source>
        <dbReference type="SAM" id="MobiDB-lite"/>
    </source>
</evidence>
<comment type="caution">
    <text evidence="7">The sequence shown here is derived from an EMBL/GenBank/DDBJ whole genome shotgun (WGS) entry which is preliminary data.</text>
</comment>
<dbReference type="GO" id="GO:0004485">
    <property type="term" value="F:methylcrotonoyl-CoA carboxylase activity"/>
    <property type="evidence" value="ECO:0007669"/>
    <property type="project" value="TreeGrafter"/>
</dbReference>
<keyword evidence="2" id="KW-0547">Nucleotide-binding</keyword>
<name>A0A1Y3B3K8_EURMA</name>
<dbReference type="GO" id="GO:0005739">
    <property type="term" value="C:mitochondrion"/>
    <property type="evidence" value="ECO:0007669"/>
    <property type="project" value="TreeGrafter"/>
</dbReference>
<sequence length="216" mass="25093">MPHEIRVETAVRQGDEVSVYYDPMIAKLVVWAPDRSTALRKLCQALREYHLAGMKTNVDYLLRLAKHPKFQSGDIYTDFIAEHQQDLCRPCIQDEHHRHLIQSVAAIAFLYGQKFLRQQSYRYRNNDWTSPFNTIEGPWINGSVDSYSAIHDIHLNSTQGMDDDDDRKNSKLRIQCRGHRRYQIDVIDDNKDGGKNPKSLQTLSIEAEFSNESKNQ</sequence>
<dbReference type="InterPro" id="IPR005482">
    <property type="entry name" value="Biotin_COase_C"/>
</dbReference>
<dbReference type="InterPro" id="IPR011054">
    <property type="entry name" value="Rudment_hybrid_motif"/>
</dbReference>
<organism evidence="7 8">
    <name type="scientific">Euroglyphus maynei</name>
    <name type="common">Mayne's house dust mite</name>
    <dbReference type="NCBI Taxonomy" id="6958"/>
    <lineage>
        <taxon>Eukaryota</taxon>
        <taxon>Metazoa</taxon>
        <taxon>Ecdysozoa</taxon>
        <taxon>Arthropoda</taxon>
        <taxon>Chelicerata</taxon>
        <taxon>Arachnida</taxon>
        <taxon>Acari</taxon>
        <taxon>Acariformes</taxon>
        <taxon>Sarcoptiformes</taxon>
        <taxon>Astigmata</taxon>
        <taxon>Psoroptidia</taxon>
        <taxon>Analgoidea</taxon>
        <taxon>Pyroglyphidae</taxon>
        <taxon>Pyroglyphinae</taxon>
        <taxon>Euroglyphus</taxon>
    </lineage>
</organism>
<feature type="compositionally biased region" description="Polar residues" evidence="5">
    <location>
        <begin position="198"/>
        <end position="216"/>
    </location>
</feature>
<dbReference type="PANTHER" id="PTHR18866">
    <property type="entry name" value="CARBOXYLASE:PYRUVATE/ACETYL-COA/PROPIONYL-COA CARBOXYLASE"/>
    <property type="match status" value="1"/>
</dbReference>